<feature type="domain" description="Resolvase/invertase-type recombinase catalytic" evidence="4">
    <location>
        <begin position="23"/>
        <end position="171"/>
    </location>
</feature>
<evidence type="ECO:0000313" key="5">
    <source>
        <dbReference type="EMBL" id="AEA42451.1"/>
    </source>
</evidence>
<dbReference type="InterPro" id="IPR036162">
    <property type="entry name" value="Resolvase-like_N_sf"/>
</dbReference>
<dbReference type="SMART" id="SM00857">
    <property type="entry name" value="Resolvase"/>
    <property type="match status" value="1"/>
</dbReference>
<dbReference type="GO" id="GO:0000150">
    <property type="term" value="F:DNA strand exchange activity"/>
    <property type="evidence" value="ECO:0007669"/>
    <property type="project" value="InterPro"/>
</dbReference>
<accession>F2IEY6</accession>
<organism evidence="5 6">
    <name type="scientific">Fluviicola taffensis (strain DSM 16823 / NCIMB 13979 / RW262)</name>
    <dbReference type="NCBI Taxonomy" id="755732"/>
    <lineage>
        <taxon>Bacteria</taxon>
        <taxon>Pseudomonadati</taxon>
        <taxon>Bacteroidota</taxon>
        <taxon>Flavobacteriia</taxon>
        <taxon>Flavobacteriales</taxon>
        <taxon>Crocinitomicaceae</taxon>
        <taxon>Fluviicola</taxon>
    </lineage>
</organism>
<reference evidence="5 6" key="1">
    <citation type="journal article" date="2011" name="Stand. Genomic Sci.">
        <title>Complete genome sequence of the gliding freshwater bacterium Fluviicola taffensis type strain (RW262).</title>
        <authorList>
            <person name="Woyke T."/>
            <person name="Chertkov O."/>
            <person name="Lapidus A."/>
            <person name="Nolan M."/>
            <person name="Lucas S."/>
            <person name="Del Rio T.G."/>
            <person name="Tice H."/>
            <person name="Cheng J.F."/>
            <person name="Tapia R."/>
            <person name="Han C."/>
            <person name="Goodwin L."/>
            <person name="Pitluck S."/>
            <person name="Liolios K."/>
            <person name="Pagani I."/>
            <person name="Ivanova N."/>
            <person name="Huntemann M."/>
            <person name="Mavromatis K."/>
            <person name="Mikhailova N."/>
            <person name="Pati A."/>
            <person name="Chen A."/>
            <person name="Palaniappan K."/>
            <person name="Land M."/>
            <person name="Hauser L."/>
            <person name="Brambilla E.M."/>
            <person name="Rohde M."/>
            <person name="Mwirichia R."/>
            <person name="Sikorski J."/>
            <person name="Tindall B.J."/>
            <person name="Goker M."/>
            <person name="Bristow J."/>
            <person name="Eisen J.A."/>
            <person name="Markowitz V."/>
            <person name="Hugenholtz P."/>
            <person name="Klenk H.P."/>
            <person name="Kyrpides N.C."/>
        </authorList>
    </citation>
    <scope>NUCLEOTIDE SEQUENCE [LARGE SCALE GENOMIC DNA]</scope>
    <source>
        <strain evidence="6">DSM 16823 / RW262 / RW262</strain>
    </source>
</reference>
<dbReference type="CDD" id="cd00338">
    <property type="entry name" value="Ser_Recombinase"/>
    <property type="match status" value="1"/>
</dbReference>
<keyword evidence="3" id="KW-0175">Coiled coil</keyword>
<dbReference type="PROSITE" id="PS51736">
    <property type="entry name" value="RECOMBINASES_3"/>
    <property type="match status" value="1"/>
</dbReference>
<dbReference type="InterPro" id="IPR006119">
    <property type="entry name" value="Resolv_N"/>
</dbReference>
<dbReference type="eggNOG" id="COG1961">
    <property type="taxonomic scope" value="Bacteria"/>
</dbReference>
<gene>
    <name evidence="5" type="ordered locus">Fluta_0445</name>
</gene>
<reference evidence="6" key="2">
    <citation type="submission" date="2011-02" db="EMBL/GenBank/DDBJ databases">
        <title>The complete genome of Fluviicola taffensis DSM 16823.</title>
        <authorList>
            <consortium name="US DOE Joint Genome Institute (JGI-PGF)"/>
            <person name="Lucas S."/>
            <person name="Copeland A."/>
            <person name="Lapidus A."/>
            <person name="Bruce D."/>
            <person name="Goodwin L."/>
            <person name="Pitluck S."/>
            <person name="Kyrpides N."/>
            <person name="Mavromatis K."/>
            <person name="Ivanova N."/>
            <person name="Mikhailova N."/>
            <person name="Pagani I."/>
            <person name="Chertkov O."/>
            <person name="Detter J.C."/>
            <person name="Han C."/>
            <person name="Tapia R."/>
            <person name="Land M."/>
            <person name="Hauser L."/>
            <person name="Markowitz V."/>
            <person name="Cheng J.-F."/>
            <person name="Hugenholtz P."/>
            <person name="Woyke T."/>
            <person name="Wu D."/>
            <person name="Tindall B."/>
            <person name="Pomrenke H.G."/>
            <person name="Brambilla E."/>
            <person name="Klenk H.-P."/>
            <person name="Eisen J.A."/>
        </authorList>
    </citation>
    <scope>NUCLEOTIDE SEQUENCE [LARGE SCALE GENOMIC DNA]</scope>
    <source>
        <strain evidence="6">DSM 16823 / RW262 / RW262</strain>
    </source>
</reference>
<keyword evidence="1" id="KW-0238">DNA-binding</keyword>
<protein>
    <submittedName>
        <fullName evidence="5">Resolvase domain protein</fullName>
    </submittedName>
</protein>
<evidence type="ECO:0000313" key="6">
    <source>
        <dbReference type="Proteomes" id="UP000007463"/>
    </source>
</evidence>
<dbReference type="Gene3D" id="3.90.1750.20">
    <property type="entry name" value="Putative Large Serine Recombinase, Chain B, Domain 2"/>
    <property type="match status" value="1"/>
</dbReference>
<keyword evidence="6" id="KW-1185">Reference proteome</keyword>
<name>F2IEY6_FLUTR</name>
<keyword evidence="2" id="KW-0233">DNA recombination</keyword>
<dbReference type="PANTHER" id="PTHR30461:SF2">
    <property type="entry name" value="SERINE RECOMBINASE PINE-RELATED"/>
    <property type="match status" value="1"/>
</dbReference>
<dbReference type="RefSeq" id="WP_013685225.1">
    <property type="nucleotide sequence ID" value="NC_015321.1"/>
</dbReference>
<evidence type="ECO:0000256" key="3">
    <source>
        <dbReference type="SAM" id="Coils"/>
    </source>
</evidence>
<dbReference type="Pfam" id="PF00239">
    <property type="entry name" value="Resolvase"/>
    <property type="match status" value="1"/>
</dbReference>
<dbReference type="InterPro" id="IPR011109">
    <property type="entry name" value="DNA_bind_recombinase_dom"/>
</dbReference>
<dbReference type="Gene3D" id="3.40.50.1390">
    <property type="entry name" value="Resolvase, N-terminal catalytic domain"/>
    <property type="match status" value="1"/>
</dbReference>
<dbReference type="SUPFAM" id="SSF53041">
    <property type="entry name" value="Resolvase-like"/>
    <property type="match status" value="1"/>
</dbReference>
<proteinExistence type="predicted"/>
<dbReference type="InterPro" id="IPR050639">
    <property type="entry name" value="SSR_resolvase"/>
</dbReference>
<sequence length="540" mass="62454">MDNLSVFKHFAPKETDNSQLAKTAVIYTRVSHSSQEDNTSLESQRKRCEEYATTNGYSVVEYFGGTHESAKTDDRKEFNRMLTFVKRNKRVNYILVYSYERFSRTGADGMKIAQDLQKQYKVTTLSVSQGIDPSTITGEFQRNIMLLFGHLDNQMRKDKTVSGMRELVEKGYTPYSIPKGYVNLNKGSKAVDQKIVLNEEGKLLRKAFIWKADKQMRNCEIIQRLNALGLKLDDRRLCEIFANPYYCGIIVSKLTPNKAIEGKHEPMISREIFLKVNNIVADNRTHPVSHKAEDENLPLKRFSHCSECNAPMTGYIVRKKNLWYYKCRTKGCNTNKSAKQLHESFKTLISEFEVNPQQTELIQLGIASMYCVFFEEINENQKLYNSKISELKNKIESAEEKLVTGVIDRPMFDKFKAKFNDEMNKVEDLLAQIKRGSSNLEKCLKLVVKYCQKPLLWWENASIGDRMIFQNIVFPDGIIYDRKKDRILTPRVNSYFKPIPQLEGVIKGKKNGDSINFDAIPDRVTQSGFEIFHLVSLYFF</sequence>
<dbReference type="EMBL" id="CP002542">
    <property type="protein sequence ID" value="AEA42451.1"/>
    <property type="molecule type" value="Genomic_DNA"/>
</dbReference>
<dbReference type="Pfam" id="PF07508">
    <property type="entry name" value="Recombinase"/>
    <property type="match status" value="1"/>
</dbReference>
<dbReference type="PANTHER" id="PTHR30461">
    <property type="entry name" value="DNA-INVERTASE FROM LAMBDOID PROPHAGE"/>
    <property type="match status" value="1"/>
</dbReference>
<dbReference type="Proteomes" id="UP000007463">
    <property type="component" value="Chromosome"/>
</dbReference>
<dbReference type="KEGG" id="fte:Fluta_0445"/>
<dbReference type="GO" id="GO:0003677">
    <property type="term" value="F:DNA binding"/>
    <property type="evidence" value="ECO:0007669"/>
    <property type="project" value="UniProtKB-KW"/>
</dbReference>
<dbReference type="STRING" id="755732.Fluta_0445"/>
<dbReference type="HOGENOM" id="CLU_010686_17_0_10"/>
<evidence type="ECO:0000256" key="2">
    <source>
        <dbReference type="ARBA" id="ARBA00023172"/>
    </source>
</evidence>
<evidence type="ECO:0000256" key="1">
    <source>
        <dbReference type="ARBA" id="ARBA00023125"/>
    </source>
</evidence>
<evidence type="ECO:0000259" key="4">
    <source>
        <dbReference type="PROSITE" id="PS51736"/>
    </source>
</evidence>
<dbReference type="AlphaFoldDB" id="F2IEY6"/>
<dbReference type="OrthoDB" id="9815006at2"/>
<feature type="coiled-coil region" evidence="3">
    <location>
        <begin position="374"/>
        <end position="401"/>
    </location>
</feature>
<dbReference type="InterPro" id="IPR038109">
    <property type="entry name" value="DNA_bind_recomb_sf"/>
</dbReference>